<dbReference type="NCBIfam" id="TIGR01460">
    <property type="entry name" value="HAD-SF-IIA"/>
    <property type="match status" value="1"/>
</dbReference>
<name>A0ABQ2P7Q3_9NEIS</name>
<dbReference type="PANTHER" id="PTHR19288">
    <property type="entry name" value="4-NITROPHENYLPHOSPHATASE-RELATED"/>
    <property type="match status" value="1"/>
</dbReference>
<dbReference type="RefSeq" id="WP_188703507.1">
    <property type="nucleotide sequence ID" value="NZ_BMLX01000002.1"/>
</dbReference>
<dbReference type="InterPro" id="IPR023214">
    <property type="entry name" value="HAD_sf"/>
</dbReference>
<reference evidence="3" key="1">
    <citation type="journal article" date="2019" name="Int. J. Syst. Evol. Microbiol.">
        <title>The Global Catalogue of Microorganisms (GCM) 10K type strain sequencing project: providing services to taxonomists for standard genome sequencing and annotation.</title>
        <authorList>
            <consortium name="The Broad Institute Genomics Platform"/>
            <consortium name="The Broad Institute Genome Sequencing Center for Infectious Disease"/>
            <person name="Wu L."/>
            <person name="Ma J."/>
        </authorList>
    </citation>
    <scope>NUCLEOTIDE SEQUENCE [LARGE SCALE GENOMIC DNA]</scope>
    <source>
        <strain evidence="3">CGMCC 1.8859</strain>
    </source>
</reference>
<evidence type="ECO:0000313" key="3">
    <source>
        <dbReference type="Proteomes" id="UP000637267"/>
    </source>
</evidence>
<dbReference type="Pfam" id="PF13344">
    <property type="entry name" value="Hydrolase_6"/>
    <property type="match status" value="1"/>
</dbReference>
<accession>A0ABQ2P7Q3</accession>
<dbReference type="InterPro" id="IPR006357">
    <property type="entry name" value="HAD-SF_hydro_IIA"/>
</dbReference>
<dbReference type="Pfam" id="PF13242">
    <property type="entry name" value="Hydrolase_like"/>
    <property type="match status" value="1"/>
</dbReference>
<dbReference type="SFLD" id="SFLDS00003">
    <property type="entry name" value="Haloacid_Dehalogenase"/>
    <property type="match status" value="1"/>
</dbReference>
<comment type="caution">
    <text evidence="2">The sequence shown here is derived from an EMBL/GenBank/DDBJ whole genome shotgun (WGS) entry which is preliminary data.</text>
</comment>
<keyword evidence="3" id="KW-1185">Reference proteome</keyword>
<organism evidence="2 3">
    <name type="scientific">Silvimonas iriomotensis</name>
    <dbReference type="NCBI Taxonomy" id="449662"/>
    <lineage>
        <taxon>Bacteria</taxon>
        <taxon>Pseudomonadati</taxon>
        <taxon>Pseudomonadota</taxon>
        <taxon>Betaproteobacteria</taxon>
        <taxon>Neisseriales</taxon>
        <taxon>Chitinibacteraceae</taxon>
        <taxon>Silvimonas</taxon>
    </lineage>
</organism>
<dbReference type="Gene3D" id="3.40.50.1000">
    <property type="entry name" value="HAD superfamily/HAD-like"/>
    <property type="match status" value="2"/>
</dbReference>
<dbReference type="SFLD" id="SFLDG01139">
    <property type="entry name" value="C2.A:_Pyridoxal_Phosphate_Phos"/>
    <property type="match status" value="1"/>
</dbReference>
<dbReference type="PANTHER" id="PTHR19288:SF46">
    <property type="entry name" value="HALOACID DEHALOGENASE-LIKE HYDROLASE DOMAIN-CONTAINING PROTEIN 2"/>
    <property type="match status" value="1"/>
</dbReference>
<dbReference type="PIRSF" id="PIRSF000915">
    <property type="entry name" value="PGP-type_phosphatase"/>
    <property type="match status" value="1"/>
</dbReference>
<dbReference type="EMBL" id="BMLX01000002">
    <property type="protein sequence ID" value="GGP20041.1"/>
    <property type="molecule type" value="Genomic_DNA"/>
</dbReference>
<sequence length="256" mass="27138">MTKSIISDMDGVIYRGKALIPGANDFVQRLLKGNVPFLFLTNNAEQTPLDLKLKLEHLGIKGLSEDNFITSAMATAMFLKSQKENATVYVVGGGGLINELYNVGFSISESNPDYVVVGKTTSLSYEQLKKAVRLIDGGAKFIGTNPDMIDPVEGGNEPAAGTILAAIAAATGKTPYIVGKPNALMMTLATRKLGVHPDDAVMIGDRMDTDIVGGMEAGMTTALVLSGVSTKESIKAFPYKPDHIFNNVGEIDPAAL</sequence>
<dbReference type="InterPro" id="IPR036412">
    <property type="entry name" value="HAD-like_sf"/>
</dbReference>
<evidence type="ECO:0000313" key="2">
    <source>
        <dbReference type="EMBL" id="GGP20041.1"/>
    </source>
</evidence>
<protein>
    <submittedName>
        <fullName evidence="2">Acid sugar phosphatase</fullName>
    </submittedName>
</protein>
<dbReference type="Proteomes" id="UP000637267">
    <property type="component" value="Unassembled WGS sequence"/>
</dbReference>
<gene>
    <name evidence="2" type="primary">nagD</name>
    <name evidence="2" type="ORF">GCM10010970_13250</name>
</gene>
<comment type="similarity">
    <text evidence="1">Belongs to the HAD-like hydrolase superfamily.</text>
</comment>
<evidence type="ECO:0000256" key="1">
    <source>
        <dbReference type="PIRNR" id="PIRNR000915"/>
    </source>
</evidence>
<dbReference type="SUPFAM" id="SSF56784">
    <property type="entry name" value="HAD-like"/>
    <property type="match status" value="1"/>
</dbReference>
<proteinExistence type="inferred from homology"/>